<evidence type="ECO:0000256" key="3">
    <source>
        <dbReference type="ARBA" id="ARBA00023004"/>
    </source>
</evidence>
<dbReference type="EMBL" id="JAYMFF010000018">
    <property type="protein sequence ID" value="MEC4176646.1"/>
    <property type="molecule type" value="Genomic_DNA"/>
</dbReference>
<dbReference type="PANTHER" id="PTHR43177">
    <property type="entry name" value="PROTEIN NRFC"/>
    <property type="match status" value="1"/>
</dbReference>
<dbReference type="PROSITE" id="PS51379">
    <property type="entry name" value="4FE4S_FER_2"/>
    <property type="match status" value="3"/>
</dbReference>
<keyword evidence="2" id="KW-0479">Metal-binding</keyword>
<organism evidence="6 7">
    <name type="scientific">Adlercreutzia wanghongyangiae</name>
    <dbReference type="NCBI Taxonomy" id="3111451"/>
    <lineage>
        <taxon>Bacteria</taxon>
        <taxon>Bacillati</taxon>
        <taxon>Actinomycetota</taxon>
        <taxon>Coriobacteriia</taxon>
        <taxon>Eggerthellales</taxon>
        <taxon>Eggerthellaceae</taxon>
        <taxon>Adlercreutzia</taxon>
    </lineage>
</organism>
<dbReference type="RefSeq" id="WP_338211079.1">
    <property type="nucleotide sequence ID" value="NZ_JAYMFF010000018.1"/>
</dbReference>
<dbReference type="PROSITE" id="PS00198">
    <property type="entry name" value="4FE4S_FER_1"/>
    <property type="match status" value="1"/>
</dbReference>
<evidence type="ECO:0000256" key="1">
    <source>
        <dbReference type="ARBA" id="ARBA00022485"/>
    </source>
</evidence>
<evidence type="ECO:0000259" key="5">
    <source>
        <dbReference type="PROSITE" id="PS51379"/>
    </source>
</evidence>
<keyword evidence="4" id="KW-0411">Iron-sulfur</keyword>
<dbReference type="Gene3D" id="3.30.70.20">
    <property type="match status" value="2"/>
</dbReference>
<keyword evidence="1" id="KW-0004">4Fe-4S</keyword>
<dbReference type="InterPro" id="IPR050954">
    <property type="entry name" value="ET_IronSulfur_Cluster-Binding"/>
</dbReference>
<feature type="domain" description="4Fe-4S ferredoxin-type" evidence="5">
    <location>
        <begin position="3"/>
        <end position="32"/>
    </location>
</feature>
<dbReference type="InterPro" id="IPR017900">
    <property type="entry name" value="4Fe4S_Fe_S_CS"/>
</dbReference>
<dbReference type="PANTHER" id="PTHR43177:SF3">
    <property type="entry name" value="PROTEIN NRFC HOMOLOG"/>
    <property type="match status" value="1"/>
</dbReference>
<feature type="domain" description="4Fe-4S ferredoxin-type" evidence="5">
    <location>
        <begin position="80"/>
        <end position="109"/>
    </location>
</feature>
<dbReference type="InterPro" id="IPR017896">
    <property type="entry name" value="4Fe4S_Fe-S-bd"/>
</dbReference>
<proteinExistence type="predicted"/>
<evidence type="ECO:0000313" key="7">
    <source>
        <dbReference type="Proteomes" id="UP001349994"/>
    </source>
</evidence>
<evidence type="ECO:0000256" key="2">
    <source>
        <dbReference type="ARBA" id="ARBA00022723"/>
    </source>
</evidence>
<sequence length="201" mass="21808">MEYGFVIDLEKCVGCHGCSVACKQANGTPPGVLRSNVVRGTEGTYPNARRTIRPMLCMMCETAPCAEICPTGASTLREDGIVTIDKDECIGCGSCQTVCPYGARYLWESGEGYFEDGPNEYEEVAYATAKKMTMDKCDFCIGHAGTGEPDPVCVRACMAEARFFGPLEDMKKMAEERGGGAYLPEEGTNPRVFYLPVVDAK</sequence>
<evidence type="ECO:0000256" key="4">
    <source>
        <dbReference type="ARBA" id="ARBA00023014"/>
    </source>
</evidence>
<gene>
    <name evidence="6" type="ORF">VIN30_09335</name>
</gene>
<dbReference type="SUPFAM" id="SSF54862">
    <property type="entry name" value="4Fe-4S ferredoxins"/>
    <property type="match status" value="1"/>
</dbReference>
<protein>
    <submittedName>
        <fullName evidence="6">4Fe-4S dicluster domain-containing protein</fullName>
    </submittedName>
</protein>
<keyword evidence="7" id="KW-1185">Reference proteome</keyword>
<reference evidence="6 7" key="1">
    <citation type="submission" date="2024-01" db="EMBL/GenBank/DDBJ databases">
        <title>novel species in genus Adlercreutzia.</title>
        <authorList>
            <person name="Liu X."/>
        </authorList>
    </citation>
    <scope>NUCLEOTIDE SEQUENCE [LARGE SCALE GENOMIC DNA]</scope>
    <source>
        <strain evidence="6 7">R7</strain>
    </source>
</reference>
<feature type="domain" description="4Fe-4S ferredoxin-type" evidence="5">
    <location>
        <begin position="48"/>
        <end position="79"/>
    </location>
</feature>
<evidence type="ECO:0000313" key="6">
    <source>
        <dbReference type="EMBL" id="MEC4176646.1"/>
    </source>
</evidence>
<dbReference type="Proteomes" id="UP001349994">
    <property type="component" value="Unassembled WGS sequence"/>
</dbReference>
<name>A0ABU6IJX6_9ACTN</name>
<comment type="caution">
    <text evidence="6">The sequence shown here is derived from an EMBL/GenBank/DDBJ whole genome shotgun (WGS) entry which is preliminary data.</text>
</comment>
<keyword evidence="3" id="KW-0408">Iron</keyword>
<dbReference type="CDD" id="cd10551">
    <property type="entry name" value="PsrB"/>
    <property type="match status" value="1"/>
</dbReference>
<accession>A0ABU6IJX6</accession>
<dbReference type="Pfam" id="PF13247">
    <property type="entry name" value="Fer4_11"/>
    <property type="match status" value="1"/>
</dbReference>